<reference evidence="10 11" key="1">
    <citation type="submission" date="2014-02" db="EMBL/GenBank/DDBJ databases">
        <title>Single nucleus genome sequencing reveals high similarity among nuclei of an endomycorrhizal fungus.</title>
        <authorList>
            <person name="Lin K."/>
            <person name="Geurts R."/>
            <person name="Zhang Z."/>
            <person name="Limpens E."/>
            <person name="Saunders D.G."/>
            <person name="Mu D."/>
            <person name="Pang E."/>
            <person name="Cao H."/>
            <person name="Cha H."/>
            <person name="Lin T."/>
            <person name="Zhou Q."/>
            <person name="Shang Y."/>
            <person name="Li Y."/>
            <person name="Ivanov S."/>
            <person name="Sharma T."/>
            <person name="Velzen R.V."/>
            <person name="Ruijter N.D."/>
            <person name="Aanen D.K."/>
            <person name="Win J."/>
            <person name="Kamoun S."/>
            <person name="Bisseling T."/>
            <person name="Huang S."/>
        </authorList>
    </citation>
    <scope>NUCLEOTIDE SEQUENCE [LARGE SCALE GENOMIC DNA]</scope>
    <source>
        <strain evidence="11">DAOM197198w</strain>
    </source>
</reference>
<evidence type="ECO:0000313" key="11">
    <source>
        <dbReference type="Proteomes" id="UP000022910"/>
    </source>
</evidence>
<comment type="subcellular location">
    <subcellularLocation>
        <location evidence="9">Endoplasmic reticulum membrane</location>
        <topology evidence="9">Peripheral membrane protein</topology>
    </subcellularLocation>
</comment>
<evidence type="ECO:0000256" key="7">
    <source>
        <dbReference type="ARBA" id="ARBA00023136"/>
    </source>
</evidence>
<dbReference type="GO" id="GO:0051028">
    <property type="term" value="P:mRNA transport"/>
    <property type="evidence" value="ECO:0007669"/>
    <property type="project" value="UniProtKB-UniRule"/>
</dbReference>
<dbReference type="GO" id="GO:0005789">
    <property type="term" value="C:endoplasmic reticulum membrane"/>
    <property type="evidence" value="ECO:0007669"/>
    <property type="project" value="UniProtKB-SubCell"/>
</dbReference>
<keyword evidence="3 9" id="KW-0813">Transport</keyword>
<evidence type="ECO:0000256" key="2">
    <source>
        <dbReference type="ARBA" id="ARBA00019884"/>
    </source>
</evidence>
<dbReference type="SMR" id="A0A015K8A1"/>
<comment type="caution">
    <text evidence="10">The sequence shown here is derived from an EMBL/GenBank/DDBJ whole genome shotgun (WGS) entry which is preliminary data.</text>
</comment>
<proteinExistence type="inferred from homology"/>
<dbReference type="HOGENOM" id="CLU_906562_0_0_1"/>
<name>A0A015K8A1_RHIIW</name>
<evidence type="ECO:0000256" key="6">
    <source>
        <dbReference type="ARBA" id="ARBA00023054"/>
    </source>
</evidence>
<dbReference type="Pfam" id="PF17078">
    <property type="entry name" value="SHE3"/>
    <property type="match status" value="1"/>
</dbReference>
<evidence type="ECO:0000256" key="1">
    <source>
        <dbReference type="ARBA" id="ARBA00008123"/>
    </source>
</evidence>
<dbReference type="GO" id="GO:0003723">
    <property type="term" value="F:RNA binding"/>
    <property type="evidence" value="ECO:0007669"/>
    <property type="project" value="UniProtKB-KW"/>
</dbReference>
<keyword evidence="11" id="KW-1185">Reference proteome</keyword>
<dbReference type="EMBL" id="JEMT01028061">
    <property type="protein sequence ID" value="EXX55656.1"/>
    <property type="molecule type" value="Genomic_DNA"/>
</dbReference>
<dbReference type="STRING" id="1432141.A0A015K8A1"/>
<dbReference type="Gene3D" id="1.10.287.1490">
    <property type="match status" value="1"/>
</dbReference>
<keyword evidence="6 9" id="KW-0175">Coiled coil</keyword>
<comment type="similarity">
    <text evidence="1 9">Belongs to the SHE3 family.</text>
</comment>
<dbReference type="InterPro" id="IPR031398">
    <property type="entry name" value="She3"/>
</dbReference>
<evidence type="ECO:0000256" key="8">
    <source>
        <dbReference type="ARBA" id="ARBA00024975"/>
    </source>
</evidence>
<dbReference type="Proteomes" id="UP000022910">
    <property type="component" value="Unassembled WGS sequence"/>
</dbReference>
<evidence type="ECO:0000256" key="4">
    <source>
        <dbReference type="ARBA" id="ARBA00022824"/>
    </source>
</evidence>
<keyword evidence="9" id="KW-0509">mRNA transport</keyword>
<evidence type="ECO:0000256" key="9">
    <source>
        <dbReference type="RuleBase" id="RU362142"/>
    </source>
</evidence>
<evidence type="ECO:0000256" key="5">
    <source>
        <dbReference type="ARBA" id="ARBA00022884"/>
    </source>
</evidence>
<sequence>MNGELDSTKVTALKHQVHTLRHDLAEKNALLATVQKKLSRSRPQYYNSGTTNESTTGKVIGHLQHEIEHLKKEVADAKTQIHIAKVARERADRQVSEHSASHQTLKLEIDSLKRMLERKERQVKELEEATKENEKKKLEFKIERENNNKLLEESERKAAELEKQVAAALGGKELAEIQYQLLSKELQNFKTRYSNDVESIKKEYQVLRNELNSTSKELKTVVTEASSRVETLTKDRKAEVANLEAIQKQLRENQENSIASLLDEVEKMKKDVESSNQKTQLYSEQVAKVDDEIANKMKWLKNIKTR</sequence>
<evidence type="ECO:0000313" key="10">
    <source>
        <dbReference type="EMBL" id="EXX55656.1"/>
    </source>
</evidence>
<accession>A0A015K8A1</accession>
<gene>
    <name evidence="9" type="primary">SHE3</name>
    <name evidence="10" type="ORF">RirG_223400</name>
</gene>
<protein>
    <recommendedName>
        <fullName evidence="2 9">SWI5-dependent HO expression protein 3</fullName>
    </recommendedName>
</protein>
<dbReference type="OrthoDB" id="6088208at2759"/>
<keyword evidence="5 9" id="KW-0694">RNA-binding</keyword>
<comment type="function">
    <text evidence="8">RNA-binding protein that binds specific mRNAs including the ASH1 mRNA, coding for a repressor of the HO endonuclease. Part of the mRNA localization machinery that restricts accumulation of certain proteins to the bud and in the daughter cell. Required for the delivery of cortical endoplasmic reticulum into the emerging bud.</text>
</comment>
<organism evidence="10 11">
    <name type="scientific">Rhizophagus irregularis (strain DAOM 197198w)</name>
    <name type="common">Glomus intraradices</name>
    <dbReference type="NCBI Taxonomy" id="1432141"/>
    <lineage>
        <taxon>Eukaryota</taxon>
        <taxon>Fungi</taxon>
        <taxon>Fungi incertae sedis</taxon>
        <taxon>Mucoromycota</taxon>
        <taxon>Glomeromycotina</taxon>
        <taxon>Glomeromycetes</taxon>
        <taxon>Glomerales</taxon>
        <taxon>Glomeraceae</taxon>
        <taxon>Rhizophagus</taxon>
    </lineage>
</organism>
<keyword evidence="4 9" id="KW-0256">Endoplasmic reticulum</keyword>
<feature type="coiled-coil region" evidence="9">
    <location>
        <begin position="60"/>
        <end position="278"/>
    </location>
</feature>
<dbReference type="GO" id="GO:0048309">
    <property type="term" value="P:endoplasmic reticulum inheritance"/>
    <property type="evidence" value="ECO:0007669"/>
    <property type="project" value="InterPro"/>
</dbReference>
<dbReference type="AlphaFoldDB" id="A0A015K8A1"/>
<dbReference type="OMA" id="YRVELEY"/>
<evidence type="ECO:0000256" key="3">
    <source>
        <dbReference type="ARBA" id="ARBA00022448"/>
    </source>
</evidence>
<keyword evidence="7 9" id="KW-0472">Membrane</keyword>